<dbReference type="Proteomes" id="UP000024837">
    <property type="component" value="Unassembled WGS sequence"/>
</dbReference>
<dbReference type="GO" id="GO:0005789">
    <property type="term" value="C:endoplasmic reticulum membrane"/>
    <property type="evidence" value="ECO:0007669"/>
    <property type="project" value="UniProtKB-SubCell"/>
</dbReference>
<evidence type="ECO:0000256" key="1">
    <source>
        <dbReference type="ARBA" id="ARBA00004477"/>
    </source>
</evidence>
<comment type="subcellular location">
    <subcellularLocation>
        <location evidence="1">Endoplasmic reticulum membrane</location>
        <topology evidence="1">Multi-pass membrane protein</topology>
    </subcellularLocation>
</comment>
<keyword evidence="5 6" id="KW-0472">Membrane</keyword>
<evidence type="ECO:0000313" key="7">
    <source>
        <dbReference type="EMBL" id="EWC45044.1"/>
    </source>
</evidence>
<evidence type="ECO:0000256" key="6">
    <source>
        <dbReference type="SAM" id="Phobius"/>
    </source>
</evidence>
<keyword evidence="3" id="KW-0256">Endoplasmic reticulum</keyword>
<dbReference type="EMBL" id="KI966432">
    <property type="protein sequence ID" value="EWC45044.1"/>
    <property type="molecule type" value="Genomic_DNA"/>
</dbReference>
<evidence type="ECO:0000256" key="5">
    <source>
        <dbReference type="ARBA" id="ARBA00023136"/>
    </source>
</evidence>
<dbReference type="Pfam" id="PF11712">
    <property type="entry name" value="Vma12"/>
    <property type="match status" value="1"/>
</dbReference>
<dbReference type="OrthoDB" id="19981at2759"/>
<evidence type="ECO:0000256" key="3">
    <source>
        <dbReference type="ARBA" id="ARBA00022824"/>
    </source>
</evidence>
<dbReference type="PANTHER" id="PTHR31394">
    <property type="entry name" value="TRANSMEMBRANE PROTEIN 199"/>
    <property type="match status" value="1"/>
</dbReference>
<dbReference type="GO" id="GO:0070072">
    <property type="term" value="P:vacuolar proton-transporting V-type ATPase complex assembly"/>
    <property type="evidence" value="ECO:0007669"/>
    <property type="project" value="InterPro"/>
</dbReference>
<keyword evidence="4 6" id="KW-1133">Transmembrane helix</keyword>
<evidence type="ECO:0000256" key="2">
    <source>
        <dbReference type="ARBA" id="ARBA00022692"/>
    </source>
</evidence>
<accession>W7HPI8</accession>
<reference evidence="7 8" key="1">
    <citation type="submission" date="2013-05" db="EMBL/GenBank/DDBJ databases">
        <title>Drechslerella stenobrocha genome reveals carnivorous origination and mechanical trapping mechanism of predatory fungi.</title>
        <authorList>
            <person name="Liu X."/>
            <person name="Zhang W."/>
            <person name="Liu K."/>
        </authorList>
    </citation>
    <scope>NUCLEOTIDE SEQUENCE [LARGE SCALE GENOMIC DNA]</scope>
    <source>
        <strain evidence="7 8">248</strain>
    </source>
</reference>
<sequence>MVMISLMAASRRALLAHADVAAVDHSDIASIARGLAAKQLTSSRSSMYCLDVLLQGAKIHIPQPAAKLEPPEGYRVLMENLRHEYEEKAYAAMVGSGGRTDDTVQSITKEVSDQISVILNILFSSIFTGLAIWFATSNLATYKHRQPLRVGASILVAVIVAIAEVVLYSSYMRKINDAKTQERSKPEVKTLLAESNGHLSHAVGQPT</sequence>
<keyword evidence="2 6" id="KW-0812">Transmembrane</keyword>
<gene>
    <name evidence="7" type="ORF">DRE_06324</name>
</gene>
<feature type="transmembrane region" description="Helical" evidence="6">
    <location>
        <begin position="148"/>
        <end position="169"/>
    </location>
</feature>
<dbReference type="AlphaFoldDB" id="W7HPI8"/>
<evidence type="ECO:0000256" key="4">
    <source>
        <dbReference type="ARBA" id="ARBA00022989"/>
    </source>
</evidence>
<protein>
    <submittedName>
        <fullName evidence="7">Uncharacterized protein</fullName>
    </submittedName>
</protein>
<proteinExistence type="predicted"/>
<keyword evidence="8" id="KW-1185">Reference proteome</keyword>
<evidence type="ECO:0000313" key="8">
    <source>
        <dbReference type="Proteomes" id="UP000024837"/>
    </source>
</evidence>
<dbReference type="InterPro" id="IPR021013">
    <property type="entry name" value="ATPase_Vma12"/>
</dbReference>
<dbReference type="PANTHER" id="PTHR31394:SF1">
    <property type="entry name" value="TRANSMEMBRANE PROTEIN 199"/>
    <property type="match status" value="1"/>
</dbReference>
<name>W7HPI8_9PEZI</name>
<feature type="transmembrane region" description="Helical" evidence="6">
    <location>
        <begin position="117"/>
        <end position="136"/>
    </location>
</feature>
<dbReference type="HOGENOM" id="CLU_091774_0_0_1"/>
<organism evidence="7 8">
    <name type="scientific">Drechslerella stenobrocha 248</name>
    <dbReference type="NCBI Taxonomy" id="1043628"/>
    <lineage>
        <taxon>Eukaryota</taxon>
        <taxon>Fungi</taxon>
        <taxon>Dikarya</taxon>
        <taxon>Ascomycota</taxon>
        <taxon>Pezizomycotina</taxon>
        <taxon>Orbiliomycetes</taxon>
        <taxon>Orbiliales</taxon>
        <taxon>Orbiliaceae</taxon>
        <taxon>Drechslerella</taxon>
    </lineage>
</organism>